<dbReference type="OrthoDB" id="7277369at2"/>
<dbReference type="KEGG" id="ssam:E3D00_00120"/>
<sequence length="187" mass="20665">MLTIGPAMAAQPMWLKSAIIIISTFILEDVATVLSAIAAHSGYISFFVALCSLWAGIALGDIGLYGLGNAAARWPYLQRFITLPKRKRTEGWFANHIIRIVVISRFIPGARLPLYTACGFFKAPFLTFALSVIFATSIWTTFLFFLSSHIGGWILGHMGEWRWLGLAGLIFCIIAVGRLIARHQTMS</sequence>
<protein>
    <recommendedName>
        <fullName evidence="7">VTT domain-containing protein</fullName>
    </recommendedName>
</protein>
<dbReference type="AlphaFoldDB" id="A0A4Y6UIF2"/>
<feature type="transmembrane region" description="Helical" evidence="6">
    <location>
        <begin position="126"/>
        <end position="155"/>
    </location>
</feature>
<keyword evidence="9" id="KW-1185">Reference proteome</keyword>
<dbReference type="PANTHER" id="PTHR42709:SF6">
    <property type="entry name" value="UNDECAPRENYL PHOSPHATE TRANSPORTER A"/>
    <property type="match status" value="1"/>
</dbReference>
<feature type="transmembrane region" description="Helical" evidence="6">
    <location>
        <begin position="161"/>
        <end position="181"/>
    </location>
</feature>
<dbReference type="Pfam" id="PF09335">
    <property type="entry name" value="VTT_dom"/>
    <property type="match status" value="1"/>
</dbReference>
<evidence type="ECO:0000256" key="6">
    <source>
        <dbReference type="SAM" id="Phobius"/>
    </source>
</evidence>
<organism evidence="8 9">
    <name type="scientific">Swingsia samuiensis</name>
    <dbReference type="NCBI Taxonomy" id="1293412"/>
    <lineage>
        <taxon>Bacteria</taxon>
        <taxon>Pseudomonadati</taxon>
        <taxon>Pseudomonadota</taxon>
        <taxon>Alphaproteobacteria</taxon>
        <taxon>Acetobacterales</taxon>
        <taxon>Acetobacteraceae</taxon>
        <taxon>Swingsia</taxon>
    </lineage>
</organism>
<evidence type="ECO:0000256" key="5">
    <source>
        <dbReference type="ARBA" id="ARBA00023136"/>
    </source>
</evidence>
<proteinExistence type="predicted"/>
<evidence type="ECO:0000256" key="2">
    <source>
        <dbReference type="ARBA" id="ARBA00022475"/>
    </source>
</evidence>
<dbReference type="GO" id="GO:0005886">
    <property type="term" value="C:plasma membrane"/>
    <property type="evidence" value="ECO:0007669"/>
    <property type="project" value="UniProtKB-SubCell"/>
</dbReference>
<keyword evidence="3 6" id="KW-0812">Transmembrane</keyword>
<dbReference type="InterPro" id="IPR051311">
    <property type="entry name" value="DedA_domain"/>
</dbReference>
<evidence type="ECO:0000313" key="9">
    <source>
        <dbReference type="Proteomes" id="UP000316313"/>
    </source>
</evidence>
<evidence type="ECO:0000256" key="3">
    <source>
        <dbReference type="ARBA" id="ARBA00022692"/>
    </source>
</evidence>
<keyword evidence="5 6" id="KW-0472">Membrane</keyword>
<accession>A0A4Y6UIF2</accession>
<reference evidence="8 9" key="1">
    <citation type="submission" date="2019-03" db="EMBL/GenBank/DDBJ databases">
        <title>The complete genome sequence of Swingsia samuiensis NBRC107927(T).</title>
        <authorList>
            <person name="Chua K.-O."/>
            <person name="Chan K.-G."/>
            <person name="See-Too W.-S."/>
        </authorList>
    </citation>
    <scope>NUCLEOTIDE SEQUENCE [LARGE SCALE GENOMIC DNA]</scope>
    <source>
        <strain evidence="8 9">AH83</strain>
    </source>
</reference>
<name>A0A4Y6UIF2_9PROT</name>
<comment type="subcellular location">
    <subcellularLocation>
        <location evidence="1">Cell membrane</location>
        <topology evidence="1">Multi-pass membrane protein</topology>
    </subcellularLocation>
</comment>
<keyword evidence="2" id="KW-1003">Cell membrane</keyword>
<feature type="transmembrane region" description="Helical" evidence="6">
    <location>
        <begin position="18"/>
        <end position="39"/>
    </location>
</feature>
<evidence type="ECO:0000259" key="7">
    <source>
        <dbReference type="Pfam" id="PF09335"/>
    </source>
</evidence>
<dbReference type="PANTHER" id="PTHR42709">
    <property type="entry name" value="ALKALINE PHOSPHATASE LIKE PROTEIN"/>
    <property type="match status" value="1"/>
</dbReference>
<dbReference type="InterPro" id="IPR032816">
    <property type="entry name" value="VTT_dom"/>
</dbReference>
<dbReference type="EMBL" id="CP038141">
    <property type="protein sequence ID" value="QDH16151.1"/>
    <property type="molecule type" value="Genomic_DNA"/>
</dbReference>
<keyword evidence="4 6" id="KW-1133">Transmembrane helix</keyword>
<dbReference type="Proteomes" id="UP000316313">
    <property type="component" value="Chromosome"/>
</dbReference>
<gene>
    <name evidence="8" type="ORF">E3D00_00120</name>
</gene>
<evidence type="ECO:0000256" key="4">
    <source>
        <dbReference type="ARBA" id="ARBA00022989"/>
    </source>
</evidence>
<evidence type="ECO:0000256" key="1">
    <source>
        <dbReference type="ARBA" id="ARBA00004651"/>
    </source>
</evidence>
<feature type="transmembrane region" description="Helical" evidence="6">
    <location>
        <begin position="46"/>
        <end position="72"/>
    </location>
</feature>
<feature type="domain" description="VTT" evidence="7">
    <location>
        <begin position="37"/>
        <end position="147"/>
    </location>
</feature>
<evidence type="ECO:0000313" key="8">
    <source>
        <dbReference type="EMBL" id="QDH16151.1"/>
    </source>
</evidence>